<sequence>MRFCGLRAPLREGGAQVCAERGGSVVAFVVSLPILLVFLCGILDIGRAVFLRVSADDAARAACMAASTAPVGGATPIAYDAALRAAPSLGAEGLVVDVVVEYGAEEVVAYDHRVYVDAGESFEACPVRLLRRPVQVAVRLEGRYLTPIGDALSAVTGNAEGRFSCESRSAGVVVEG</sequence>
<keyword evidence="4" id="KW-1185">Reference proteome</keyword>
<evidence type="ECO:0000313" key="3">
    <source>
        <dbReference type="EMBL" id="RNL49003.1"/>
    </source>
</evidence>
<evidence type="ECO:0000256" key="1">
    <source>
        <dbReference type="SAM" id="Phobius"/>
    </source>
</evidence>
<dbReference type="AlphaFoldDB" id="A0A3N0BLQ0"/>
<evidence type="ECO:0000313" key="4">
    <source>
        <dbReference type="Proteomes" id="UP000278632"/>
    </source>
</evidence>
<dbReference type="Pfam" id="PF07811">
    <property type="entry name" value="TadE"/>
    <property type="match status" value="1"/>
</dbReference>
<keyword evidence="1" id="KW-0812">Transmembrane</keyword>
<keyword evidence="1" id="KW-1133">Transmembrane helix</keyword>
<proteinExistence type="predicted"/>
<gene>
    <name evidence="3" type="ORF">DMP08_00645</name>
</gene>
<dbReference type="EMBL" id="QICD01000001">
    <property type="protein sequence ID" value="RNL49003.1"/>
    <property type="molecule type" value="Genomic_DNA"/>
</dbReference>
<accession>A0A3N0BLQ0</accession>
<dbReference type="InterPro" id="IPR012495">
    <property type="entry name" value="TadE-like_dom"/>
</dbReference>
<name>A0A3N0BLQ0_9ACTN</name>
<reference evidence="4" key="1">
    <citation type="submission" date="2018-05" db="EMBL/GenBank/DDBJ databases">
        <title>Genome Sequencing of selected type strains of the family Eggerthellaceae.</title>
        <authorList>
            <person name="Danylec N."/>
            <person name="Stoll D.A."/>
            <person name="Doetsch A."/>
            <person name="Huch M."/>
        </authorList>
    </citation>
    <scope>NUCLEOTIDE SEQUENCE [LARGE SCALE GENOMIC DNA]</scope>
    <source>
        <strain evidence="4">DSM 16106</strain>
    </source>
</reference>
<feature type="domain" description="TadE-like" evidence="2">
    <location>
        <begin position="24"/>
        <end position="62"/>
    </location>
</feature>
<evidence type="ECO:0000259" key="2">
    <source>
        <dbReference type="Pfam" id="PF07811"/>
    </source>
</evidence>
<dbReference type="Proteomes" id="UP000278632">
    <property type="component" value="Unassembled WGS sequence"/>
</dbReference>
<feature type="transmembrane region" description="Helical" evidence="1">
    <location>
        <begin position="25"/>
        <end position="45"/>
    </location>
</feature>
<comment type="caution">
    <text evidence="3">The sequence shown here is derived from an EMBL/GenBank/DDBJ whole genome shotgun (WGS) entry which is preliminary data.</text>
</comment>
<protein>
    <recommendedName>
        <fullName evidence="2">TadE-like domain-containing protein</fullName>
    </recommendedName>
</protein>
<organism evidence="3 4">
    <name type="scientific">Paraeggerthella hongkongensis</name>
    <dbReference type="NCBI Taxonomy" id="230658"/>
    <lineage>
        <taxon>Bacteria</taxon>
        <taxon>Bacillati</taxon>
        <taxon>Actinomycetota</taxon>
        <taxon>Coriobacteriia</taxon>
        <taxon>Eggerthellales</taxon>
        <taxon>Eggerthellaceae</taxon>
        <taxon>Paraeggerthella</taxon>
    </lineage>
</organism>
<keyword evidence="1" id="KW-0472">Membrane</keyword>